<name>A0AC35TNR9_9BILA</name>
<dbReference type="Proteomes" id="UP000095286">
    <property type="component" value="Unplaced"/>
</dbReference>
<accession>A0AC35TNR9</accession>
<protein>
    <submittedName>
        <fullName evidence="2">SAM domain-containing protein</fullName>
    </submittedName>
</protein>
<reference evidence="2" key="1">
    <citation type="submission" date="2016-11" db="UniProtKB">
        <authorList>
            <consortium name="WormBaseParasite"/>
        </authorList>
    </citation>
    <scope>IDENTIFICATION</scope>
    <source>
        <strain evidence="2">KR3021</strain>
    </source>
</reference>
<evidence type="ECO:0000313" key="2">
    <source>
        <dbReference type="WBParaSite" id="RSKR_0000233200.1"/>
    </source>
</evidence>
<evidence type="ECO:0000313" key="1">
    <source>
        <dbReference type="Proteomes" id="UP000095286"/>
    </source>
</evidence>
<proteinExistence type="predicted"/>
<organism evidence="1 2">
    <name type="scientific">Rhabditophanes sp. KR3021</name>
    <dbReference type="NCBI Taxonomy" id="114890"/>
    <lineage>
        <taxon>Eukaryota</taxon>
        <taxon>Metazoa</taxon>
        <taxon>Ecdysozoa</taxon>
        <taxon>Nematoda</taxon>
        <taxon>Chromadorea</taxon>
        <taxon>Rhabditida</taxon>
        <taxon>Tylenchina</taxon>
        <taxon>Panagrolaimomorpha</taxon>
        <taxon>Strongyloidoidea</taxon>
        <taxon>Alloionematidae</taxon>
        <taxon>Rhabditophanes</taxon>
    </lineage>
</organism>
<dbReference type="WBParaSite" id="RSKR_0000233200.1">
    <property type="protein sequence ID" value="RSKR_0000233200.1"/>
    <property type="gene ID" value="RSKR_0000233200"/>
</dbReference>
<sequence>MNFADDELLGEILHDTISSRQRTTSNEEMFKFHLDNYYPETSNTSNTSSIISDKDFDVWRQSDCQTNSSPDDSSWDRALRKNSDAVERSRNTTSYSSSSSSCVSPDAYWTNFSKVYKPSQSSTEELIKNAEPCMREIPVWLKSLRLHKYNALFLKMTYEEMIGLNDAKLEENGVTKGARRKILQSIANLSERSSILQQQEEFIKDGDLKTLIVTLRDIIITPIKLCNTGDADNAIIKTGKNQANSSNLPGQICSLMDKCISLLFKDVPSDYANQMIPIEEDYFHKLKFISEHIVNSEAFTLDQRKMAKIWSARVKTKFTYNKSENVYKGNWKKSNGSSVNGGNSQTGRRVYNYDRNVQPNNFCQKQYSGKMSYNRNEFNEDVFLYQNKPFNGNVKNNVNRDRGSSYNQVSHEPFFKNCPVNRDMRNQIYKSYLIDDQSNVFSNSWRQKENCDRYSYKSSDDERFNSPSISPPLSKCTLSPNDPKEFDFYNESFGYFDESVICPPKNNFGGTQSTNYAIDELFKKNCRVDCHDYGGIWTNDPMESKNSHINGLQSKHGCFY</sequence>